<evidence type="ECO:0000313" key="7">
    <source>
        <dbReference type="EMBL" id="KAI3439100.1"/>
    </source>
</evidence>
<reference evidence="7" key="2">
    <citation type="submission" date="2020-11" db="EMBL/GenBank/DDBJ databases">
        <authorList>
            <person name="Cecchin M."/>
            <person name="Marcolungo L."/>
            <person name="Rossato M."/>
            <person name="Girolomoni L."/>
            <person name="Cosentino E."/>
            <person name="Cuine S."/>
            <person name="Li-Beisson Y."/>
            <person name="Delledonne M."/>
            <person name="Ballottari M."/>
        </authorList>
    </citation>
    <scope>NUCLEOTIDE SEQUENCE</scope>
    <source>
        <strain evidence="7">211/11P</strain>
        <tissue evidence="7">Whole cell</tissue>
    </source>
</reference>
<keyword evidence="5" id="KW-0732">Signal</keyword>
<keyword evidence="2" id="KW-0808">Transferase</keyword>
<feature type="region of interest" description="Disordered" evidence="4">
    <location>
        <begin position="40"/>
        <end position="75"/>
    </location>
</feature>
<dbReference type="Pfam" id="PF04577">
    <property type="entry name" value="Glyco_transf_61"/>
    <property type="match status" value="1"/>
</dbReference>
<dbReference type="InterPro" id="IPR049625">
    <property type="entry name" value="Glyco_transf_61_cat"/>
</dbReference>
<accession>A0A9D4U096</accession>
<sequence>MKLKRRQAKRLSSLRVALALLPLALLALVAAYHSRQCKPGGHLQSAPAQGRGTAAAAADAAGGQPVPPPLAPEDVPPDCMRVERVCVDQQMVVMMDRQYSVQYRPQVPLPQWTPEVYYNFPWSQDSNPDIWIEEPAVVPVVEFRPAGQQEPSPDLQSPVFEAATLPMLFVAKWQDNFSHILGNSAAWLHAHLHLRNASWAHRVALVVHTPLGMALPALWQTLVGPLVPAHPVQSFADFSDRSRAGGGGGGSSGGSGLTGRCFAEMLLCTGRPIDDQGLNVSQAGQFIARHYQPSLPASPVTYSGGIAASSSGPTRMLKVLFIARSPKVAVRQILNMEELLEQCRVWRYTDPATSVQFSAECGVWQAGPELLLNLAAFRSADIAIGRHGAGMANGFFMREGGAMLEVFTPGWTWQLFRGWRDQDEQPALQWWGLTVEDTFLLSPGQHEVDGHPHMYRGSQGPGKKGRDANMRVPWAGLAHVLEQYAGVQATGGMAAYQERRGRREAVVYDYGAGGEVRPGNIWGW</sequence>
<feature type="signal peptide" evidence="5">
    <location>
        <begin position="1"/>
        <end position="31"/>
    </location>
</feature>
<dbReference type="Proteomes" id="UP001055712">
    <property type="component" value="Unassembled WGS sequence"/>
</dbReference>
<dbReference type="PANTHER" id="PTHR20961">
    <property type="entry name" value="GLYCOSYLTRANSFERASE"/>
    <property type="match status" value="1"/>
</dbReference>
<evidence type="ECO:0000313" key="8">
    <source>
        <dbReference type="Proteomes" id="UP001055712"/>
    </source>
</evidence>
<keyword evidence="8" id="KW-1185">Reference proteome</keyword>
<reference evidence="7" key="1">
    <citation type="journal article" date="2019" name="Plant J.">
        <title>Chlorella vulgaris genome assembly and annotation reveals the molecular basis for metabolic acclimation to high light conditions.</title>
        <authorList>
            <person name="Cecchin M."/>
            <person name="Marcolungo L."/>
            <person name="Rossato M."/>
            <person name="Girolomoni L."/>
            <person name="Cosentino E."/>
            <person name="Cuine S."/>
            <person name="Li-Beisson Y."/>
            <person name="Delledonne M."/>
            <person name="Ballottari M."/>
        </authorList>
    </citation>
    <scope>NUCLEOTIDE SEQUENCE</scope>
    <source>
        <strain evidence="7">211/11P</strain>
    </source>
</reference>
<keyword evidence="3" id="KW-0325">Glycoprotein</keyword>
<dbReference type="EMBL" id="SIDB01000001">
    <property type="protein sequence ID" value="KAI3439100.1"/>
    <property type="molecule type" value="Genomic_DNA"/>
</dbReference>
<evidence type="ECO:0000256" key="1">
    <source>
        <dbReference type="ARBA" id="ARBA00022676"/>
    </source>
</evidence>
<evidence type="ECO:0000256" key="3">
    <source>
        <dbReference type="ARBA" id="ARBA00023180"/>
    </source>
</evidence>
<dbReference type="PANTHER" id="PTHR20961:SF124">
    <property type="entry name" value="GLYCOSYLTRANSFERASE"/>
    <property type="match status" value="1"/>
</dbReference>
<evidence type="ECO:0000256" key="5">
    <source>
        <dbReference type="SAM" id="SignalP"/>
    </source>
</evidence>
<protein>
    <recommendedName>
        <fullName evidence="6">Glycosyltransferase 61 catalytic domain-containing protein</fullName>
    </recommendedName>
</protein>
<keyword evidence="1" id="KW-0328">Glycosyltransferase</keyword>
<comment type="caution">
    <text evidence="7">The sequence shown here is derived from an EMBL/GenBank/DDBJ whole genome shotgun (WGS) entry which is preliminary data.</text>
</comment>
<proteinExistence type="predicted"/>
<feature type="chain" id="PRO_5038647411" description="Glycosyltransferase 61 catalytic domain-containing protein" evidence="5">
    <location>
        <begin position="32"/>
        <end position="524"/>
    </location>
</feature>
<dbReference type="AlphaFoldDB" id="A0A9D4U096"/>
<feature type="domain" description="Glycosyltransferase 61 catalytic" evidence="6">
    <location>
        <begin position="302"/>
        <end position="403"/>
    </location>
</feature>
<name>A0A9D4U096_CHLVU</name>
<organism evidence="7 8">
    <name type="scientific">Chlorella vulgaris</name>
    <name type="common">Green alga</name>
    <dbReference type="NCBI Taxonomy" id="3077"/>
    <lineage>
        <taxon>Eukaryota</taxon>
        <taxon>Viridiplantae</taxon>
        <taxon>Chlorophyta</taxon>
        <taxon>core chlorophytes</taxon>
        <taxon>Trebouxiophyceae</taxon>
        <taxon>Chlorellales</taxon>
        <taxon>Chlorellaceae</taxon>
        <taxon>Chlorella clade</taxon>
        <taxon>Chlorella</taxon>
    </lineage>
</organism>
<dbReference type="GO" id="GO:0005794">
    <property type="term" value="C:Golgi apparatus"/>
    <property type="evidence" value="ECO:0007669"/>
    <property type="project" value="UniProtKB-ARBA"/>
</dbReference>
<feature type="compositionally biased region" description="Low complexity" evidence="4">
    <location>
        <begin position="46"/>
        <end position="64"/>
    </location>
</feature>
<evidence type="ECO:0000259" key="6">
    <source>
        <dbReference type="Pfam" id="PF04577"/>
    </source>
</evidence>
<dbReference type="InterPro" id="IPR007657">
    <property type="entry name" value="Glycosyltransferase_61"/>
</dbReference>
<evidence type="ECO:0000256" key="4">
    <source>
        <dbReference type="SAM" id="MobiDB-lite"/>
    </source>
</evidence>
<gene>
    <name evidence="7" type="ORF">D9Q98_001509</name>
</gene>
<dbReference type="GO" id="GO:0016763">
    <property type="term" value="F:pentosyltransferase activity"/>
    <property type="evidence" value="ECO:0007669"/>
    <property type="project" value="UniProtKB-ARBA"/>
</dbReference>
<evidence type="ECO:0000256" key="2">
    <source>
        <dbReference type="ARBA" id="ARBA00022679"/>
    </source>
</evidence>
<dbReference type="OrthoDB" id="529273at2759"/>